<dbReference type="InterPro" id="IPR048266">
    <property type="entry name" value="Rax2-like_second"/>
</dbReference>
<feature type="region of interest" description="Disordered" evidence="3">
    <location>
        <begin position="878"/>
        <end position="928"/>
    </location>
</feature>
<dbReference type="RefSeq" id="XP_007878706.1">
    <property type="nucleotide sequence ID" value="XM_007880515.1"/>
</dbReference>
<feature type="compositionally biased region" description="Polar residues" evidence="3">
    <location>
        <begin position="1436"/>
        <end position="1452"/>
    </location>
</feature>
<dbReference type="Pfam" id="PF20842">
    <property type="entry name" value="Rax2_2"/>
    <property type="match status" value="1"/>
</dbReference>
<dbReference type="Pfam" id="PF20843">
    <property type="entry name" value="Rax2_3"/>
    <property type="match status" value="1"/>
</dbReference>
<feature type="region of interest" description="Disordered" evidence="3">
    <location>
        <begin position="1423"/>
        <end position="1456"/>
    </location>
</feature>
<evidence type="ECO:0000313" key="7">
    <source>
        <dbReference type="Proteomes" id="UP000053664"/>
    </source>
</evidence>
<gene>
    <name evidence="6" type="ORF">PFL1_02998</name>
</gene>
<accession>A0A061H9D0</accession>
<dbReference type="Pfam" id="PF00018">
    <property type="entry name" value="SH3_1"/>
    <property type="match status" value="1"/>
</dbReference>
<keyword evidence="1 2" id="KW-0728">SH3 domain</keyword>
<dbReference type="PANTHER" id="PTHR31778">
    <property type="entry name" value="BUD SITE SELECTION PROTEIN RAX2"/>
    <property type="match status" value="1"/>
</dbReference>
<dbReference type="PANTHER" id="PTHR31778:SF2">
    <property type="entry name" value="BUD SITE SELECTION PROTEIN RAX2"/>
    <property type="match status" value="1"/>
</dbReference>
<evidence type="ECO:0000256" key="3">
    <source>
        <dbReference type="SAM" id="MobiDB-lite"/>
    </source>
</evidence>
<evidence type="ECO:0000256" key="1">
    <source>
        <dbReference type="ARBA" id="ARBA00022443"/>
    </source>
</evidence>
<dbReference type="Pfam" id="PF12768">
    <property type="entry name" value="Rax2"/>
    <property type="match status" value="2"/>
</dbReference>
<keyword evidence="4" id="KW-0472">Membrane</keyword>
<dbReference type="eggNOG" id="ENOG502QQZD">
    <property type="taxonomic scope" value="Eukaryota"/>
</dbReference>
<keyword evidence="4" id="KW-1133">Transmembrane helix</keyword>
<feature type="transmembrane region" description="Helical" evidence="4">
    <location>
        <begin position="1309"/>
        <end position="1338"/>
    </location>
</feature>
<reference evidence="6 7" key="1">
    <citation type="journal article" date="2013" name="Plant Cell">
        <title>The transition from a phytopathogenic smut ancestor to an anamorphic biocontrol agent deciphered by comparative whole-genome analysis.</title>
        <authorList>
            <person name="Lefebvre F."/>
            <person name="Joly D.L."/>
            <person name="Labbe C."/>
            <person name="Teichmann B."/>
            <person name="Linning R."/>
            <person name="Belzile F."/>
            <person name="Bakkeren G."/>
            <person name="Belanger R.R."/>
        </authorList>
    </citation>
    <scope>NUCLEOTIDE SEQUENCE [LARGE SCALE GENOMIC DNA]</scope>
    <source>
        <strain evidence="6 7">PF-1</strain>
    </source>
</reference>
<dbReference type="Proteomes" id="UP000053664">
    <property type="component" value="Unassembled WGS sequence"/>
</dbReference>
<dbReference type="InterPro" id="IPR048265">
    <property type="entry name" value="Rax2-like_third"/>
</dbReference>
<dbReference type="EMBL" id="KE361631">
    <property type="protein sequence ID" value="EPQ29243.1"/>
    <property type="molecule type" value="Genomic_DNA"/>
</dbReference>
<dbReference type="Gene3D" id="2.30.30.40">
    <property type="entry name" value="SH3 Domains"/>
    <property type="match status" value="1"/>
</dbReference>
<dbReference type="InterPro" id="IPR015915">
    <property type="entry name" value="Kelch-typ_b-propeller"/>
</dbReference>
<feature type="compositionally biased region" description="Polar residues" evidence="3">
    <location>
        <begin position="1"/>
        <end position="14"/>
    </location>
</feature>
<sequence length="1555" mass="160307">MPASSSKAARQSLPTTSTRSSMRQRIRQSSRLIVAASAMAALMCGPSIAAAADDFPSIDFGLLGAVGVSGSFAALEIWNQTGASSGPNVTYDANASTLLQRAGNGTLTKVSATERGGSIRAICQLPGSPDTVFVGGTFFSIGGTSVSNIASYNTQTKAFDALGGGLDGDVLTLYCDAERRQVLAGGSFSGPVNGKTDRYLGSVASWSQDSAAWSPIAFGGLNGTVNAIAAGANSSLVRFGGEFDTRFASIGANGLESGTRSSASSLTNALAPISLGQVEFVGGPSSGEQGYSNPAQVLCPQGGDGPNNSYLFEDGAVGRLTARAFRSLDVRAIRLGNTFIDGRGTRTFGVVSIPDNTELELLYLDPQTNQNVTCTNNCTLSQDPTLPYQDFLIRDVPANNAPGGVKTLTGVQFTASEHYGAGAGLHILELLSSGGWAYAYNALNRGACNSPEEGVNGTSSTTTTEGGWYPTAVTTLSGTSEPALALTDSYSNLQANTDATVTFSVDIPVNGNYTVNMFVPGCAKSGQCGERTDVNVNVFPVANSQGRLTRISQTNADDRTVEIYSGEIQKAADGFSPTVILSIPDDAPAPSGGSRFTVVADRIGFVLRDSNETLSMSRQTGFGVLEYNVFDDAVASIRNNGTGTLPNTTMTAIDTFSATLFSRGVRRTENEYVSAVVSAGGKTFVGGSFESNNGTSFANIAAFTDESQGKEAVDIANGGLNDEVLALAAVGGSVFAGGRFTRLADNSAAVSYVARYDPAADTWAPLGGGTNGAVLSLTPLPSNQLLVVGDFDSVNGSTQAGVAVWDTTSNAWQTQSMFLSGTMTAASSSASAASDSSYVAGSVKAISHHSASGAVELTAPERSGDPPTIDSLNFQFTVPTESSDAPNPSSSSSGARRRAVAARSQQVPQRLEARDSTGGGSLKSRLRSLLPRSEVKAASPFMQSQTSLMKRASALSPSSLASSGTNEVLASAFWQRDDGSYVNIIGGNFSTTEGVRNLAMYDDKAGELSAFPPLPASTMADGTPLTVIRSLLVDSDILYVGGDGGLETYDLKKGTWSERAAALNSRTSQELSVTSINHRPDTSTIIVAGNFDSAGSLPCMNICEWDSVALRWTPLGAGVGGEISTVDFAGGKANQLIVAGSVSVNNVEAALASYNFDTQMWSTLGSIGTGAGQAPGPATAASVDDLNPNSIFVAGRTSDDTAPYLAKWDGAQYTAVDGGELIGDSGVAQLTFVPINKAHAGNSVLENNRLLVVSGNLETQSYGRLSSLLFDGQGYIPFLRATNLNGSSGIVRSFSRSTEVLKFPNLHRLAVGLVILISIAIGLGIVFLLVLLGLIWALSRRRPNEQVDVPISGSEDSLAVGEKKRPSSLLATLNAATENAMVGGGPGAGASGGGGMVGRDGFPLAGAAVAGGAAAGAAAAAGRTSSSGHDKHDSAQMGTMENSDGTGPSQYHSEGAHTGYSARTQYLTDEGEYLDGAGEAAAGAGAIEMMDNQDDSPGSEGIPAHARYDFVPNHESELGVTAGEAIEILDDQDEHWWLARNAEGRTGVIPSTYVL</sequence>
<evidence type="ECO:0000256" key="4">
    <source>
        <dbReference type="SAM" id="Phobius"/>
    </source>
</evidence>
<dbReference type="HOGENOM" id="CLU_005863_1_0_1"/>
<dbReference type="KEGG" id="pfp:PFL1_02998"/>
<dbReference type="Gene3D" id="2.120.10.80">
    <property type="entry name" value="Kelch-type beta propeller"/>
    <property type="match status" value="2"/>
</dbReference>
<dbReference type="InterPro" id="IPR036028">
    <property type="entry name" value="SH3-like_dom_sf"/>
</dbReference>
<dbReference type="SMART" id="SM00326">
    <property type="entry name" value="SH3"/>
    <property type="match status" value="1"/>
</dbReference>
<feature type="region of interest" description="Disordered" evidence="3">
    <location>
        <begin position="1"/>
        <end position="26"/>
    </location>
</feature>
<dbReference type="SUPFAM" id="SSF50044">
    <property type="entry name" value="SH3-domain"/>
    <property type="match status" value="1"/>
</dbReference>
<dbReference type="InterPro" id="IPR001452">
    <property type="entry name" value="SH3_domain"/>
</dbReference>
<protein>
    <recommendedName>
        <fullName evidence="5">SH3 domain-containing protein</fullName>
    </recommendedName>
</protein>
<proteinExistence type="predicted"/>
<evidence type="ECO:0000313" key="6">
    <source>
        <dbReference type="EMBL" id="EPQ29243.1"/>
    </source>
</evidence>
<dbReference type="OrthoDB" id="2503993at2759"/>
<feature type="compositionally biased region" description="Low complexity" evidence="3">
    <location>
        <begin position="901"/>
        <end position="910"/>
    </location>
</feature>
<feature type="compositionally biased region" description="Low complexity" evidence="3">
    <location>
        <begin position="882"/>
        <end position="894"/>
    </location>
</feature>
<organism evidence="6 7">
    <name type="scientific">Pseudozyma flocculosa PF-1</name>
    <dbReference type="NCBI Taxonomy" id="1277687"/>
    <lineage>
        <taxon>Eukaryota</taxon>
        <taxon>Fungi</taxon>
        <taxon>Dikarya</taxon>
        <taxon>Basidiomycota</taxon>
        <taxon>Ustilaginomycotina</taxon>
        <taxon>Ustilaginomycetes</taxon>
        <taxon>Ustilaginales</taxon>
        <taxon>Ustilaginaceae</taxon>
        <taxon>Pseudozyma</taxon>
    </lineage>
</organism>
<keyword evidence="4" id="KW-0812">Transmembrane</keyword>
<feature type="domain" description="SH3" evidence="5">
    <location>
        <begin position="1499"/>
        <end position="1555"/>
    </location>
</feature>
<dbReference type="SUPFAM" id="SSF50965">
    <property type="entry name" value="Galactose oxidase, central domain"/>
    <property type="match status" value="3"/>
</dbReference>
<evidence type="ECO:0000259" key="5">
    <source>
        <dbReference type="PROSITE" id="PS50002"/>
    </source>
</evidence>
<evidence type="ECO:0000256" key="2">
    <source>
        <dbReference type="PROSITE-ProRule" id="PRU00192"/>
    </source>
</evidence>
<dbReference type="PROSITE" id="PS50002">
    <property type="entry name" value="SH3"/>
    <property type="match status" value="1"/>
</dbReference>
<dbReference type="InterPro" id="IPR011043">
    <property type="entry name" value="Gal_Oxase/kelch_b-propeller"/>
</dbReference>
<dbReference type="InterPro" id="IPR024982">
    <property type="entry name" value="Rax2-like_C"/>
</dbReference>
<dbReference type="GeneID" id="19317110"/>
<dbReference type="GO" id="GO:1902929">
    <property type="term" value="C:plasma membrane of growing cell tip"/>
    <property type="evidence" value="ECO:0007669"/>
    <property type="project" value="TreeGrafter"/>
</dbReference>
<name>A0A061H9D0_9BASI</name>